<proteinExistence type="inferred from homology"/>
<dbReference type="PANTHER" id="PTHR48104:SF30">
    <property type="entry name" value="METACASPASE-1"/>
    <property type="match status" value="1"/>
</dbReference>
<evidence type="ECO:0000313" key="6">
    <source>
        <dbReference type="Proteomes" id="UP000182259"/>
    </source>
</evidence>
<evidence type="ECO:0000256" key="2">
    <source>
        <dbReference type="ARBA" id="ARBA00009005"/>
    </source>
</evidence>
<organism evidence="5 6">
    <name type="scientific">Sungouiella intermedia</name>
    <dbReference type="NCBI Taxonomy" id="45354"/>
    <lineage>
        <taxon>Eukaryota</taxon>
        <taxon>Fungi</taxon>
        <taxon>Dikarya</taxon>
        <taxon>Ascomycota</taxon>
        <taxon>Saccharomycotina</taxon>
        <taxon>Pichiomycetes</taxon>
        <taxon>Metschnikowiaceae</taxon>
        <taxon>Sungouiella</taxon>
    </lineage>
</organism>
<dbReference type="GO" id="GO:0005737">
    <property type="term" value="C:cytoplasm"/>
    <property type="evidence" value="ECO:0007669"/>
    <property type="project" value="TreeGrafter"/>
</dbReference>
<dbReference type="GO" id="GO:0006508">
    <property type="term" value="P:proteolysis"/>
    <property type="evidence" value="ECO:0007669"/>
    <property type="project" value="InterPro"/>
</dbReference>
<comment type="function">
    <text evidence="1">Involved in cell death (apoptosis).</text>
</comment>
<gene>
    <name evidence="5" type="ORF">SAMEA4029009_CIC11G00000000483</name>
</gene>
<dbReference type="InterPro" id="IPR050452">
    <property type="entry name" value="Metacaspase"/>
</dbReference>
<sequence>MVSRLPQGVRLTALFDSCHSGTALDLPYMYSTKGLLKEPNFFKDAGEDLMSTFNAYSKGDQGGMIKGIKGLFNTVVNKDKAQLASEYTKKNNTSPADVISLSGCKDDQTSADAKEQGQSTGAMSYAFIKVLANNPDQSYLTLLQNMREILRDKYSQKPQLCSSHPIDTNLKFII</sequence>
<comment type="similarity">
    <text evidence="2">Belongs to the peptidase C14B family.</text>
</comment>
<dbReference type="Gene3D" id="3.40.50.12660">
    <property type="match status" value="1"/>
</dbReference>
<evidence type="ECO:0000313" key="5">
    <source>
        <dbReference type="EMBL" id="SGZ56698.1"/>
    </source>
</evidence>
<dbReference type="EMBL" id="LT635768">
    <property type="protein sequence ID" value="SGZ56698.1"/>
    <property type="molecule type" value="Genomic_DNA"/>
</dbReference>
<feature type="domain" description="Peptidase C14 caspase" evidence="4">
    <location>
        <begin position="7"/>
        <end position="166"/>
    </location>
</feature>
<evidence type="ECO:0000256" key="1">
    <source>
        <dbReference type="ARBA" id="ARBA00003621"/>
    </source>
</evidence>
<keyword evidence="3" id="KW-0865">Zymogen</keyword>
<accession>A0A1L0C1T1</accession>
<dbReference type="InterPro" id="IPR011600">
    <property type="entry name" value="Pept_C14_caspase"/>
</dbReference>
<evidence type="ECO:0000256" key="3">
    <source>
        <dbReference type="ARBA" id="ARBA00023145"/>
    </source>
</evidence>
<protein>
    <submittedName>
        <fullName evidence="5">CIC11C00000000483</fullName>
    </submittedName>
</protein>
<dbReference type="GO" id="GO:0004197">
    <property type="term" value="F:cysteine-type endopeptidase activity"/>
    <property type="evidence" value="ECO:0007669"/>
    <property type="project" value="InterPro"/>
</dbReference>
<name>A0A1L0C1T1_9ASCO</name>
<dbReference type="Pfam" id="PF00656">
    <property type="entry name" value="Peptidase_C14"/>
    <property type="match status" value="1"/>
</dbReference>
<evidence type="ECO:0000259" key="4">
    <source>
        <dbReference type="Pfam" id="PF00656"/>
    </source>
</evidence>
<dbReference type="AlphaFoldDB" id="A0A1L0C1T1"/>
<reference evidence="5 6" key="1">
    <citation type="submission" date="2016-10" db="EMBL/GenBank/DDBJ databases">
        <authorList>
            <person name="de Groot N.N."/>
        </authorList>
    </citation>
    <scope>NUCLEOTIDE SEQUENCE [LARGE SCALE GENOMIC DNA]</scope>
    <source>
        <strain evidence="5 6">PYCC 4715</strain>
    </source>
</reference>
<dbReference type="Proteomes" id="UP000182259">
    <property type="component" value="Chromosome V"/>
</dbReference>
<dbReference type="PANTHER" id="PTHR48104">
    <property type="entry name" value="METACASPASE-4"/>
    <property type="match status" value="1"/>
</dbReference>